<sequence>MQIKASLVAVLGLTATGFAAPQLSNPEARSVAYGTPEGPGRNFELKPDLIANSVSKEGASKKQPEGPGSLTGGHADDILIPVTDLTTDLTDKTVPVTDLTTDLTDKTIPVTDLTTDLTDKTTPVTDLTTDFTSGSISVLRIADVMNSVQIVKTTVIKDISSIQDLIKSVGNNTVGQKGLGEEIIKDLGDIVTVLTTTLEDILAKTLPSVVKVAVTEVKEVLAILDDVEAIVFQIVQVLTKLLGGLVTSTLKTVNTELTEVYNLLGSVLTPVLEFVDLVQCDGQSDLVKQVTTAVSGIVGSCNGLLGAKGLKEIDIEIKL</sequence>
<feature type="signal peptide" evidence="2">
    <location>
        <begin position="1"/>
        <end position="19"/>
    </location>
</feature>
<feature type="region of interest" description="Disordered" evidence="1">
    <location>
        <begin position="56"/>
        <end position="75"/>
    </location>
</feature>
<feature type="chain" id="PRO_5024984593" evidence="2">
    <location>
        <begin position="20"/>
        <end position="319"/>
    </location>
</feature>
<organism evidence="3 4">
    <name type="scientific">Monilinia laxa</name>
    <name type="common">Brown rot fungus</name>
    <name type="synonym">Sclerotinia laxa</name>
    <dbReference type="NCBI Taxonomy" id="61186"/>
    <lineage>
        <taxon>Eukaryota</taxon>
        <taxon>Fungi</taxon>
        <taxon>Dikarya</taxon>
        <taxon>Ascomycota</taxon>
        <taxon>Pezizomycotina</taxon>
        <taxon>Leotiomycetes</taxon>
        <taxon>Helotiales</taxon>
        <taxon>Sclerotiniaceae</taxon>
        <taxon>Monilinia</taxon>
    </lineage>
</organism>
<reference evidence="3 4" key="1">
    <citation type="submission" date="2019-06" db="EMBL/GenBank/DDBJ databases">
        <title>Genome Sequence of the Brown Rot Fungal Pathogen Monilinia laxa.</title>
        <authorList>
            <person name="De Miccolis Angelini R.M."/>
            <person name="Landi L."/>
            <person name="Abate D."/>
            <person name="Pollastro S."/>
            <person name="Romanazzi G."/>
            <person name="Faretra F."/>
        </authorList>
    </citation>
    <scope>NUCLEOTIDE SEQUENCE [LARGE SCALE GENOMIC DNA]</scope>
    <source>
        <strain evidence="3 4">Mlax316</strain>
    </source>
</reference>
<name>A0A5N6JUQ6_MONLA</name>
<accession>A0A5N6JUQ6</accession>
<protein>
    <submittedName>
        <fullName evidence="3">Uncharacterized protein</fullName>
    </submittedName>
</protein>
<gene>
    <name evidence="3" type="ORF">EYC80_007447</name>
</gene>
<evidence type="ECO:0000256" key="2">
    <source>
        <dbReference type="SAM" id="SignalP"/>
    </source>
</evidence>
<evidence type="ECO:0000313" key="3">
    <source>
        <dbReference type="EMBL" id="KAB8293088.1"/>
    </source>
</evidence>
<keyword evidence="2" id="KW-0732">Signal</keyword>
<evidence type="ECO:0000256" key="1">
    <source>
        <dbReference type="SAM" id="MobiDB-lite"/>
    </source>
</evidence>
<comment type="caution">
    <text evidence="3">The sequence shown here is derived from an EMBL/GenBank/DDBJ whole genome shotgun (WGS) entry which is preliminary data.</text>
</comment>
<dbReference type="OrthoDB" id="3560226at2759"/>
<proteinExistence type="predicted"/>
<dbReference type="AlphaFoldDB" id="A0A5N6JUQ6"/>
<evidence type="ECO:0000313" key="4">
    <source>
        <dbReference type="Proteomes" id="UP000326757"/>
    </source>
</evidence>
<dbReference type="Proteomes" id="UP000326757">
    <property type="component" value="Unassembled WGS sequence"/>
</dbReference>
<dbReference type="EMBL" id="VIGI01000012">
    <property type="protein sequence ID" value="KAB8293088.1"/>
    <property type="molecule type" value="Genomic_DNA"/>
</dbReference>
<keyword evidence="4" id="KW-1185">Reference proteome</keyword>